<evidence type="ECO:0000313" key="2">
    <source>
        <dbReference type="Proteomes" id="UP000230363"/>
    </source>
</evidence>
<dbReference type="Pfam" id="PF13385">
    <property type="entry name" value="Laminin_G_3"/>
    <property type="match status" value="1"/>
</dbReference>
<dbReference type="AlphaFoldDB" id="A0A2M7Q9C5"/>
<organism evidence="1 2">
    <name type="scientific">Candidatus Wolfebacteria bacterium CG_4_10_14_0_8_um_filter_37_11</name>
    <dbReference type="NCBI Taxonomy" id="1975062"/>
    <lineage>
        <taxon>Bacteria</taxon>
        <taxon>Candidatus Wolfeibacteriota</taxon>
    </lineage>
</organism>
<dbReference type="SUPFAM" id="SSF49899">
    <property type="entry name" value="Concanavalin A-like lectins/glucanases"/>
    <property type="match status" value="1"/>
</dbReference>
<gene>
    <name evidence="1" type="ORF">COY96_00465</name>
</gene>
<proteinExistence type="predicted"/>
<dbReference type="InterPro" id="IPR013320">
    <property type="entry name" value="ConA-like_dom_sf"/>
</dbReference>
<evidence type="ECO:0008006" key="3">
    <source>
        <dbReference type="Google" id="ProtNLM"/>
    </source>
</evidence>
<dbReference type="Proteomes" id="UP000230363">
    <property type="component" value="Unassembled WGS sequence"/>
</dbReference>
<evidence type="ECO:0000313" key="1">
    <source>
        <dbReference type="EMBL" id="PIY59680.1"/>
    </source>
</evidence>
<accession>A0A2M7Q9C5</accession>
<sequence length="121" mass="13918">DNKLNFDWGNGDSSYRWLCEYIPPLNEWVYLTITRDVNGRYLYVNGDFHSSTAIPGGPIPGTNTSKIMLMRDSTASRYYTNGIIDEVRIYNTARSAAWIKTCYNNQSNPDSFYTINSEESY</sequence>
<protein>
    <recommendedName>
        <fullName evidence="3">LamG-like jellyroll fold domain-containing protein</fullName>
    </recommendedName>
</protein>
<reference evidence="2" key="1">
    <citation type="submission" date="2017-09" db="EMBL/GenBank/DDBJ databases">
        <title>Depth-based differentiation of microbial function through sediment-hosted aquifers and enrichment of novel symbionts in the deep terrestrial subsurface.</title>
        <authorList>
            <person name="Probst A.J."/>
            <person name="Ladd B."/>
            <person name="Jarett J.K."/>
            <person name="Geller-Mcgrath D.E."/>
            <person name="Sieber C.M.K."/>
            <person name="Emerson J.B."/>
            <person name="Anantharaman K."/>
            <person name="Thomas B.C."/>
            <person name="Malmstrom R."/>
            <person name="Stieglmeier M."/>
            <person name="Klingl A."/>
            <person name="Woyke T."/>
            <person name="Ryan C.M."/>
            <person name="Banfield J.F."/>
        </authorList>
    </citation>
    <scope>NUCLEOTIDE SEQUENCE [LARGE SCALE GENOMIC DNA]</scope>
</reference>
<dbReference type="Gene3D" id="2.60.120.200">
    <property type="match status" value="1"/>
</dbReference>
<comment type="caution">
    <text evidence="1">The sequence shown here is derived from an EMBL/GenBank/DDBJ whole genome shotgun (WGS) entry which is preliminary data.</text>
</comment>
<feature type="non-terminal residue" evidence="1">
    <location>
        <position position="1"/>
    </location>
</feature>
<dbReference type="EMBL" id="PFKZ01000016">
    <property type="protein sequence ID" value="PIY59680.1"/>
    <property type="molecule type" value="Genomic_DNA"/>
</dbReference>
<name>A0A2M7Q9C5_9BACT</name>